<keyword evidence="3" id="KW-0816">Tricarboxylic acid cycle</keyword>
<dbReference type="CDD" id="cd07036">
    <property type="entry name" value="TPP_PYR_E1-PDHc-beta_like"/>
    <property type="match status" value="1"/>
</dbReference>
<dbReference type="PANTHER" id="PTHR43257:SF2">
    <property type="entry name" value="PYRUVATE DEHYDROGENASE E1 COMPONENT SUBUNIT BETA"/>
    <property type="match status" value="1"/>
</dbReference>
<reference evidence="8 9" key="1">
    <citation type="submission" date="2022-04" db="EMBL/GenBank/DDBJ databases">
        <title>Leucobacter sp. isolated from rhizosphere of onion.</title>
        <authorList>
            <person name="Won M."/>
            <person name="Lee C.-M."/>
            <person name="Woen H.-Y."/>
            <person name="Kwon S.-W."/>
        </authorList>
    </citation>
    <scope>NUCLEOTIDE SEQUENCE [LARGE SCALE GENOMIC DNA]</scope>
    <source>
        <strain evidence="8 9">H25R-14</strain>
    </source>
</reference>
<dbReference type="PANTHER" id="PTHR43257">
    <property type="entry name" value="PYRUVATE DEHYDROGENASE E1 COMPONENT BETA SUBUNIT"/>
    <property type="match status" value="1"/>
</dbReference>
<evidence type="ECO:0000256" key="3">
    <source>
        <dbReference type="ARBA" id="ARBA00022532"/>
    </source>
</evidence>
<evidence type="ECO:0000256" key="6">
    <source>
        <dbReference type="ARBA" id="ARBA00051911"/>
    </source>
</evidence>
<dbReference type="Gene3D" id="3.40.50.970">
    <property type="match status" value="2"/>
</dbReference>
<evidence type="ECO:0000256" key="5">
    <source>
        <dbReference type="ARBA" id="ARBA00023052"/>
    </source>
</evidence>
<dbReference type="InterPro" id="IPR029061">
    <property type="entry name" value="THDP-binding"/>
</dbReference>
<accession>A0ABY4FSS9</accession>
<protein>
    <recommendedName>
        <fullName evidence="2">dihydrolipoyllysine-residue succinyltransferase</fullName>
        <ecNumber evidence="2">2.3.1.61</ecNumber>
    </recommendedName>
</protein>
<dbReference type="EC" id="2.3.1.61" evidence="2"/>
<name>A0ABY4FSS9_9MICO</name>
<keyword evidence="9" id="KW-1185">Reference proteome</keyword>
<evidence type="ECO:0000256" key="4">
    <source>
        <dbReference type="ARBA" id="ARBA00023002"/>
    </source>
</evidence>
<dbReference type="CDD" id="cd02000">
    <property type="entry name" value="TPP_E1_PDC_ADC_BCADC"/>
    <property type="match status" value="1"/>
</dbReference>
<dbReference type="RefSeq" id="WP_244684126.1">
    <property type="nucleotide sequence ID" value="NZ_CP095043.1"/>
</dbReference>
<keyword evidence="4" id="KW-0560">Oxidoreductase</keyword>
<dbReference type="InterPro" id="IPR001017">
    <property type="entry name" value="DH_E1"/>
</dbReference>
<dbReference type="Pfam" id="PF00676">
    <property type="entry name" value="E1_dh"/>
    <property type="match status" value="1"/>
</dbReference>
<comment type="catalytic activity">
    <reaction evidence="6">
        <text>N(6)-[(R)-lipoyl]-L-lysyl-[protein] + 2-oxoglutarate + H(+) = N(6)-[(R)-S(8)-succinyldihydrolipoyl]-L-lysyl-[protein] + CO2</text>
        <dbReference type="Rhea" id="RHEA:12188"/>
        <dbReference type="Rhea" id="RHEA-COMP:10474"/>
        <dbReference type="Rhea" id="RHEA-COMP:20092"/>
        <dbReference type="ChEBI" id="CHEBI:15378"/>
        <dbReference type="ChEBI" id="CHEBI:16526"/>
        <dbReference type="ChEBI" id="CHEBI:16810"/>
        <dbReference type="ChEBI" id="CHEBI:83099"/>
        <dbReference type="ChEBI" id="CHEBI:83120"/>
        <dbReference type="EC" id="1.2.4.2"/>
    </reaction>
</comment>
<dbReference type="InterPro" id="IPR009014">
    <property type="entry name" value="Transketo_C/PFOR_II"/>
</dbReference>
<dbReference type="SUPFAM" id="SSF52518">
    <property type="entry name" value="Thiamin diphosphate-binding fold (THDP-binding)"/>
    <property type="match status" value="2"/>
</dbReference>
<dbReference type="SMART" id="SM00861">
    <property type="entry name" value="Transket_pyr"/>
    <property type="match status" value="1"/>
</dbReference>
<evidence type="ECO:0000259" key="7">
    <source>
        <dbReference type="SMART" id="SM00861"/>
    </source>
</evidence>
<evidence type="ECO:0000256" key="2">
    <source>
        <dbReference type="ARBA" id="ARBA00012945"/>
    </source>
</evidence>
<keyword evidence="5" id="KW-0786">Thiamine pyrophosphate</keyword>
<dbReference type="Pfam" id="PF02779">
    <property type="entry name" value="Transket_pyr"/>
    <property type="match status" value="1"/>
</dbReference>
<feature type="domain" description="Transketolase-like pyrimidine-binding" evidence="7">
    <location>
        <begin position="346"/>
        <end position="520"/>
    </location>
</feature>
<evidence type="ECO:0000256" key="1">
    <source>
        <dbReference type="ARBA" id="ARBA00001964"/>
    </source>
</evidence>
<evidence type="ECO:0000313" key="8">
    <source>
        <dbReference type="EMBL" id="UOQ59229.1"/>
    </source>
</evidence>
<dbReference type="SUPFAM" id="SSF52922">
    <property type="entry name" value="TK C-terminal domain-like"/>
    <property type="match status" value="1"/>
</dbReference>
<gene>
    <name evidence="8" type="ORF">MUN76_09180</name>
</gene>
<proteinExistence type="predicted"/>
<dbReference type="InterPro" id="IPR033248">
    <property type="entry name" value="Transketolase_C"/>
</dbReference>
<dbReference type="InterPro" id="IPR005475">
    <property type="entry name" value="Transketolase-like_Pyr-bd"/>
</dbReference>
<comment type="cofactor">
    <cofactor evidence="1">
        <name>thiamine diphosphate</name>
        <dbReference type="ChEBI" id="CHEBI:58937"/>
    </cofactor>
</comment>
<evidence type="ECO:0000313" key="9">
    <source>
        <dbReference type="Proteomes" id="UP000831775"/>
    </source>
</evidence>
<dbReference type="Gene3D" id="3.40.50.920">
    <property type="match status" value="1"/>
</dbReference>
<dbReference type="Pfam" id="PF02780">
    <property type="entry name" value="Transketolase_C"/>
    <property type="match status" value="1"/>
</dbReference>
<organism evidence="8 9">
    <name type="scientific">Leucobacter rhizosphaerae</name>
    <dbReference type="NCBI Taxonomy" id="2932245"/>
    <lineage>
        <taxon>Bacteria</taxon>
        <taxon>Bacillati</taxon>
        <taxon>Actinomycetota</taxon>
        <taxon>Actinomycetes</taxon>
        <taxon>Micrococcales</taxon>
        <taxon>Microbacteriaceae</taxon>
        <taxon>Leucobacter</taxon>
    </lineage>
</organism>
<dbReference type="EMBL" id="CP095043">
    <property type="protein sequence ID" value="UOQ59229.1"/>
    <property type="molecule type" value="Genomic_DNA"/>
</dbReference>
<dbReference type="Proteomes" id="UP000831775">
    <property type="component" value="Chromosome"/>
</dbReference>
<sequence length="666" mass="70308">MVHIESPALVVAEADLSSDTLLDAFRGMVRIRAFETIVSREYAAGRIPGFVHASLGQEATAVGACFELDRTDMITSNHRGHGHCLAKGLDPLGMFAELYGRAGGTVGGRGGSMHIADPELGILGANGIVAAGLPIAAGAGLAAQQFGDGRVVVSFFGDGAVAQGLFHEAVNLASLWSLPVVFFCENNGYAEFTAAEDGHPATLEQRAAGYRVPYLGVDGGDVTAVIGAMRTAAGHARIGGPVIVEARTVRWHGHYEGDQQKYRAPDHLRAGLEVDCIEITRQQLLAQGVDGDTISTVESDEQQRIAAAAEQAFAMEDPDPASVGDYVLQARPPGAVVEAEPTGEPMKYLAAIRLAIHDALEADPRAVFAGIDVAAGGGVFAVSRGLAESFPDRILDTPISESAILGVGVGGAMAGLNPLVEIMYLDFIGVAFDQILNQAAKLHFMTAGRAQMGLTIRTQFGAGRSAGSQHSQSLEALLAHIPGLTVLMPATSADAYGLLRSAMQDPNPVIFIENRMLYGRRSPAPESGALVPIGVARVARPGSQVTVVSYSRMVLECLEVAERLAEEGISVEVIDLRTVAPWDRDTVLGSVERTSRLVIVHEAVTDFGVGAEIAATVAKDGFWFLDAPIERVGARFQPAPYTPVLEQEWLPDQEDIAAAIRRTVSI</sequence>